<keyword evidence="5 12" id="KW-0378">Hydrolase</keyword>
<evidence type="ECO:0000256" key="5">
    <source>
        <dbReference type="ARBA" id="ARBA00022801"/>
    </source>
</evidence>
<keyword evidence="3 12" id="KW-0235">DNA replication</keyword>
<evidence type="ECO:0000259" key="14">
    <source>
        <dbReference type="Pfam" id="PF00717"/>
    </source>
</evidence>
<protein>
    <recommendedName>
        <fullName evidence="12">LexA repressor</fullName>
        <ecNumber evidence="12">3.4.21.88</ecNumber>
    </recommendedName>
</protein>
<evidence type="ECO:0000256" key="8">
    <source>
        <dbReference type="ARBA" id="ARBA00023125"/>
    </source>
</evidence>
<evidence type="ECO:0000256" key="4">
    <source>
        <dbReference type="ARBA" id="ARBA00022763"/>
    </source>
</evidence>
<dbReference type="NCBIfam" id="TIGR00498">
    <property type="entry name" value="lexA"/>
    <property type="match status" value="1"/>
</dbReference>
<dbReference type="InterPro" id="IPR015927">
    <property type="entry name" value="Peptidase_S24_S26A/B/C"/>
</dbReference>
<sequence>MLTRKQHELLMFIDQHLRDTGFSPSFEEMKEALKLRSKSGIHRLITALEERGFLKRRAHRARALEVLRLPDSVAPRAADAISRTTAPNYPANVIRGNFAPHLHGVQKGAADAAAVQLPLYGRIAAGQPIEALRDQGSSVEVPAALLHSGDHYALEVAGDSMTGLGILDGDTVIIRRGEVAENGDVVVALVDDSEVTLKKLRRNRNSIALEAANPAYETRIFGPDRVKVQGKLVGLLRRY</sequence>
<evidence type="ECO:0000256" key="7">
    <source>
        <dbReference type="ARBA" id="ARBA00023015"/>
    </source>
</evidence>
<keyword evidence="10 12" id="KW-0234">DNA repair</keyword>
<accession>A0ABS3KAB5</accession>
<feature type="site" description="Cleavage; by autolysis" evidence="12">
    <location>
        <begin position="125"/>
        <end position="126"/>
    </location>
</feature>
<dbReference type="EC" id="3.4.21.88" evidence="12"/>
<evidence type="ECO:0000256" key="1">
    <source>
        <dbReference type="ARBA" id="ARBA00007484"/>
    </source>
</evidence>
<comment type="function">
    <text evidence="12">Represses a number of genes involved in the response to DNA damage (SOS response), including recA and lexA. In the presence of single-stranded DNA, RecA interacts with LexA causing an autocatalytic cleavage which disrupts the DNA-binding part of LexA, leading to derepression of the SOS regulon and eventually DNA repair.</text>
</comment>
<keyword evidence="8 12" id="KW-0238">DNA-binding</keyword>
<dbReference type="InterPro" id="IPR006197">
    <property type="entry name" value="Peptidase_S24_LexA"/>
</dbReference>
<keyword evidence="6 12" id="KW-0068">Autocatalytic cleavage</keyword>
<comment type="similarity">
    <text evidence="1 12 13">Belongs to the peptidase S24 family.</text>
</comment>
<dbReference type="InterPro" id="IPR039418">
    <property type="entry name" value="LexA-like"/>
</dbReference>
<dbReference type="SUPFAM" id="SSF46785">
    <property type="entry name" value="Winged helix' DNA-binding domain"/>
    <property type="match status" value="1"/>
</dbReference>
<dbReference type="Proteomes" id="UP001518990">
    <property type="component" value="Unassembled WGS sequence"/>
</dbReference>
<evidence type="ECO:0000256" key="2">
    <source>
        <dbReference type="ARBA" id="ARBA00022491"/>
    </source>
</evidence>
<name>A0ABS3KAB5_9PROT</name>
<keyword evidence="11 12" id="KW-0742">SOS response</keyword>
<evidence type="ECO:0000256" key="13">
    <source>
        <dbReference type="RuleBase" id="RU003991"/>
    </source>
</evidence>
<reference evidence="16 17" key="1">
    <citation type="submission" date="2020-09" db="EMBL/GenBank/DDBJ databases">
        <title>Roseomonas.</title>
        <authorList>
            <person name="Zhu W."/>
        </authorList>
    </citation>
    <scope>NUCLEOTIDE SEQUENCE [LARGE SCALE GENOMIC DNA]</scope>
    <source>
        <strain evidence="16 17">1311</strain>
    </source>
</reference>
<dbReference type="Pfam" id="PF01726">
    <property type="entry name" value="LexA_DNA_bind"/>
    <property type="match status" value="1"/>
</dbReference>
<keyword evidence="2 12" id="KW-0678">Repressor</keyword>
<dbReference type="InterPro" id="IPR036286">
    <property type="entry name" value="LexA/Signal_pep-like_sf"/>
</dbReference>
<evidence type="ECO:0000256" key="10">
    <source>
        <dbReference type="ARBA" id="ARBA00023204"/>
    </source>
</evidence>
<comment type="caution">
    <text evidence="16">The sequence shown here is derived from an EMBL/GenBank/DDBJ whole genome shotgun (WGS) entry which is preliminary data.</text>
</comment>
<keyword evidence="17" id="KW-1185">Reference proteome</keyword>
<dbReference type="Gene3D" id="1.10.10.10">
    <property type="entry name" value="Winged helix-like DNA-binding domain superfamily/Winged helix DNA-binding domain"/>
    <property type="match status" value="1"/>
</dbReference>
<dbReference type="EMBL" id="JACTNF010000005">
    <property type="protein sequence ID" value="MBO1074385.1"/>
    <property type="molecule type" value="Genomic_DNA"/>
</dbReference>
<gene>
    <name evidence="12 16" type="primary">lexA</name>
    <name evidence="16" type="ORF">IAI60_07170</name>
</gene>
<dbReference type="RefSeq" id="WP_207445968.1">
    <property type="nucleotide sequence ID" value="NZ_CP061091.1"/>
</dbReference>
<keyword evidence="9 12" id="KW-0804">Transcription</keyword>
<feature type="active site" description="For autocatalytic cleavage activity" evidence="12">
    <location>
        <position position="160"/>
    </location>
</feature>
<evidence type="ECO:0000256" key="11">
    <source>
        <dbReference type="ARBA" id="ARBA00023236"/>
    </source>
</evidence>
<dbReference type="InterPro" id="IPR036388">
    <property type="entry name" value="WH-like_DNA-bd_sf"/>
</dbReference>
<dbReference type="InterPro" id="IPR050077">
    <property type="entry name" value="LexA_repressor"/>
</dbReference>
<organism evidence="16 17">
    <name type="scientific">Roseomonas marmotae</name>
    <dbReference type="NCBI Taxonomy" id="2768161"/>
    <lineage>
        <taxon>Bacteria</taxon>
        <taxon>Pseudomonadati</taxon>
        <taxon>Pseudomonadota</taxon>
        <taxon>Alphaproteobacteria</taxon>
        <taxon>Acetobacterales</taxon>
        <taxon>Roseomonadaceae</taxon>
        <taxon>Roseomonas</taxon>
    </lineage>
</organism>
<dbReference type="Pfam" id="PF00717">
    <property type="entry name" value="Peptidase_S24"/>
    <property type="match status" value="1"/>
</dbReference>
<proteinExistence type="inferred from homology"/>
<dbReference type="GO" id="GO:0004252">
    <property type="term" value="F:serine-type endopeptidase activity"/>
    <property type="evidence" value="ECO:0007669"/>
    <property type="project" value="UniProtKB-EC"/>
</dbReference>
<dbReference type="PANTHER" id="PTHR33516">
    <property type="entry name" value="LEXA REPRESSOR"/>
    <property type="match status" value="1"/>
</dbReference>
<evidence type="ECO:0000256" key="3">
    <source>
        <dbReference type="ARBA" id="ARBA00022705"/>
    </source>
</evidence>
<feature type="DNA-binding region" description="H-T-H motif" evidence="12">
    <location>
        <begin position="26"/>
        <end position="46"/>
    </location>
</feature>
<feature type="active site" description="For autocatalytic cleavage activity" evidence="12">
    <location>
        <position position="198"/>
    </location>
</feature>
<dbReference type="InterPro" id="IPR006199">
    <property type="entry name" value="LexA_DNA-bd_dom"/>
</dbReference>
<feature type="domain" description="Peptidase S24/S26A/S26B/S26C" evidence="14">
    <location>
        <begin position="118"/>
        <end position="233"/>
    </location>
</feature>
<comment type="catalytic activity">
    <reaction evidence="12">
        <text>Hydrolysis of Ala-|-Gly bond in repressor LexA.</text>
        <dbReference type="EC" id="3.4.21.88"/>
    </reaction>
</comment>
<evidence type="ECO:0000259" key="15">
    <source>
        <dbReference type="Pfam" id="PF01726"/>
    </source>
</evidence>
<dbReference type="CDD" id="cd06529">
    <property type="entry name" value="S24_LexA-like"/>
    <property type="match status" value="1"/>
</dbReference>
<evidence type="ECO:0000313" key="17">
    <source>
        <dbReference type="Proteomes" id="UP001518990"/>
    </source>
</evidence>
<dbReference type="HAMAP" id="MF_00015">
    <property type="entry name" value="LexA"/>
    <property type="match status" value="1"/>
</dbReference>
<evidence type="ECO:0000256" key="12">
    <source>
        <dbReference type="HAMAP-Rule" id="MF_00015"/>
    </source>
</evidence>
<dbReference type="PRINTS" id="PR00726">
    <property type="entry name" value="LEXASERPTASE"/>
</dbReference>
<dbReference type="PANTHER" id="PTHR33516:SF2">
    <property type="entry name" value="LEXA REPRESSOR-RELATED"/>
    <property type="match status" value="1"/>
</dbReference>
<keyword evidence="7 12" id="KW-0805">Transcription regulation</keyword>
<dbReference type="Gene3D" id="2.10.109.10">
    <property type="entry name" value="Umud Fragment, subunit A"/>
    <property type="match status" value="1"/>
</dbReference>
<evidence type="ECO:0000256" key="9">
    <source>
        <dbReference type="ARBA" id="ARBA00023163"/>
    </source>
</evidence>
<dbReference type="InterPro" id="IPR036390">
    <property type="entry name" value="WH_DNA-bd_sf"/>
</dbReference>
<dbReference type="InterPro" id="IPR006200">
    <property type="entry name" value="LexA"/>
</dbReference>
<dbReference type="SUPFAM" id="SSF51306">
    <property type="entry name" value="LexA/Signal peptidase"/>
    <property type="match status" value="1"/>
</dbReference>
<evidence type="ECO:0000256" key="6">
    <source>
        <dbReference type="ARBA" id="ARBA00022813"/>
    </source>
</evidence>
<keyword evidence="4 12" id="KW-0227">DNA damage</keyword>
<feature type="domain" description="LexA repressor DNA-binding" evidence="15">
    <location>
        <begin position="2"/>
        <end position="63"/>
    </location>
</feature>
<evidence type="ECO:0000313" key="16">
    <source>
        <dbReference type="EMBL" id="MBO1074385.1"/>
    </source>
</evidence>
<comment type="subunit">
    <text evidence="12">Homodimer.</text>
</comment>